<comment type="caution">
    <text evidence="2">The sequence shown here is derived from an EMBL/GenBank/DDBJ whole genome shotgun (WGS) entry which is preliminary data.</text>
</comment>
<protein>
    <submittedName>
        <fullName evidence="2">Uncharacterized protein</fullName>
    </submittedName>
</protein>
<reference evidence="3" key="1">
    <citation type="journal article" date="2019" name="Int. J. Syst. Evol. Microbiol.">
        <title>The Global Catalogue of Microorganisms (GCM) 10K type strain sequencing project: providing services to taxonomists for standard genome sequencing and annotation.</title>
        <authorList>
            <consortium name="The Broad Institute Genomics Platform"/>
            <consortium name="The Broad Institute Genome Sequencing Center for Infectious Disease"/>
            <person name="Wu L."/>
            <person name="Ma J."/>
        </authorList>
    </citation>
    <scope>NUCLEOTIDE SEQUENCE [LARGE SCALE GENOMIC DNA]</scope>
    <source>
        <strain evidence="3">CGMCC 1.12989</strain>
    </source>
</reference>
<name>A0ABV8RSA4_9SPHN</name>
<feature type="region of interest" description="Disordered" evidence="1">
    <location>
        <begin position="1"/>
        <end position="55"/>
    </location>
</feature>
<feature type="compositionally biased region" description="Low complexity" evidence="1">
    <location>
        <begin position="15"/>
        <end position="25"/>
    </location>
</feature>
<evidence type="ECO:0000313" key="3">
    <source>
        <dbReference type="Proteomes" id="UP001595828"/>
    </source>
</evidence>
<evidence type="ECO:0000313" key="2">
    <source>
        <dbReference type="EMBL" id="MFC4296184.1"/>
    </source>
</evidence>
<dbReference type="Proteomes" id="UP001595828">
    <property type="component" value="Unassembled WGS sequence"/>
</dbReference>
<proteinExistence type="predicted"/>
<dbReference type="RefSeq" id="WP_379539674.1">
    <property type="nucleotide sequence ID" value="NZ_JBHSDR010000008.1"/>
</dbReference>
<dbReference type="EMBL" id="JBHSDR010000008">
    <property type="protein sequence ID" value="MFC4296184.1"/>
    <property type="molecule type" value="Genomic_DNA"/>
</dbReference>
<sequence length="140" mass="15138">MAWMIPKTGPDAESDSGSPAGSPGDHGSGVDLSHRDSKGRFLAGNIGGGRRKGNRNRLTETLLATIEADFAEHGPNVLAKLREDDPASYLRIVASLVPRDLVLKREQEPDFSDMSDGEIAQMYGRAHRNAVIRKGLEDLS</sequence>
<keyword evidence="3" id="KW-1185">Reference proteome</keyword>
<gene>
    <name evidence="2" type="ORF">ACFO0A_14080</name>
</gene>
<accession>A0ABV8RSA4</accession>
<evidence type="ECO:0000256" key="1">
    <source>
        <dbReference type="SAM" id="MobiDB-lite"/>
    </source>
</evidence>
<organism evidence="2 3">
    <name type="scientific">Novosphingobium tardum</name>
    <dbReference type="NCBI Taxonomy" id="1538021"/>
    <lineage>
        <taxon>Bacteria</taxon>
        <taxon>Pseudomonadati</taxon>
        <taxon>Pseudomonadota</taxon>
        <taxon>Alphaproteobacteria</taxon>
        <taxon>Sphingomonadales</taxon>
        <taxon>Sphingomonadaceae</taxon>
        <taxon>Novosphingobium</taxon>
    </lineage>
</organism>